<dbReference type="GO" id="GO:0051536">
    <property type="term" value="F:iron-sulfur cluster binding"/>
    <property type="evidence" value="ECO:0007669"/>
    <property type="project" value="UniProtKB-KW"/>
</dbReference>
<protein>
    <submittedName>
        <fullName evidence="6">Molybdopterin oxidoreductase family protein</fullName>
    </submittedName>
</protein>
<comment type="similarity">
    <text evidence="1">Belongs to the prokaryotic molybdopterin-containing oxidoreductase family.</text>
</comment>
<dbReference type="Gene3D" id="3.40.50.740">
    <property type="match status" value="1"/>
</dbReference>
<dbReference type="Pfam" id="PF00384">
    <property type="entry name" value="Molybdopterin"/>
    <property type="match status" value="1"/>
</dbReference>
<gene>
    <name evidence="6" type="ORF">EAH89_18930</name>
</gene>
<keyword evidence="7" id="KW-1185">Reference proteome</keyword>
<dbReference type="InterPro" id="IPR006963">
    <property type="entry name" value="Mopterin_OxRdtase_4Fe-4S_dom"/>
</dbReference>
<dbReference type="Gene3D" id="3.40.228.10">
    <property type="entry name" value="Dimethylsulfoxide Reductase, domain 2"/>
    <property type="match status" value="1"/>
</dbReference>
<keyword evidence="2" id="KW-0479">Metal-binding</keyword>
<evidence type="ECO:0000256" key="4">
    <source>
        <dbReference type="ARBA" id="ARBA00023014"/>
    </source>
</evidence>
<dbReference type="Gene3D" id="2.40.40.20">
    <property type="match status" value="1"/>
</dbReference>
<evidence type="ECO:0000256" key="1">
    <source>
        <dbReference type="ARBA" id="ARBA00010312"/>
    </source>
</evidence>
<dbReference type="Gene3D" id="3.30.2070.10">
    <property type="entry name" value="Formate dehydrogenase/DMSO reductase"/>
    <property type="match status" value="1"/>
</dbReference>
<dbReference type="SMART" id="SM00926">
    <property type="entry name" value="Molybdop_Fe4S4"/>
    <property type="match status" value="1"/>
</dbReference>
<reference evidence="6 7" key="1">
    <citation type="journal article" date="2019" name="Environ. Microbiol.">
        <title>Species interactions and distinct microbial communities in high Arctic permafrost affected cryosols are associated with the CH4 and CO2 gas fluxes.</title>
        <authorList>
            <person name="Altshuler I."/>
            <person name="Hamel J."/>
            <person name="Turney S."/>
            <person name="Magnuson E."/>
            <person name="Levesque R."/>
            <person name="Greer C."/>
            <person name="Whyte L.G."/>
        </authorList>
    </citation>
    <scope>NUCLEOTIDE SEQUENCE [LARGE SCALE GENOMIC DNA]</scope>
    <source>
        <strain evidence="6 7">S9.3B</strain>
    </source>
</reference>
<dbReference type="Proteomes" id="UP000317078">
    <property type="component" value="Unassembled WGS sequence"/>
</dbReference>
<dbReference type="GO" id="GO:0043546">
    <property type="term" value="F:molybdopterin cofactor binding"/>
    <property type="evidence" value="ECO:0007669"/>
    <property type="project" value="InterPro"/>
</dbReference>
<dbReference type="Pfam" id="PF04879">
    <property type="entry name" value="Molybdop_Fe4S4"/>
    <property type="match status" value="1"/>
</dbReference>
<dbReference type="PANTHER" id="PTHR43742">
    <property type="entry name" value="TRIMETHYLAMINE-N-OXIDE REDUCTASE"/>
    <property type="match status" value="1"/>
</dbReference>
<dbReference type="Gene3D" id="2.20.25.90">
    <property type="entry name" value="ADC-like domains"/>
    <property type="match status" value="1"/>
</dbReference>
<dbReference type="InterPro" id="IPR050612">
    <property type="entry name" value="Prok_Mopterin_Oxidored"/>
</dbReference>
<dbReference type="InterPro" id="IPR006657">
    <property type="entry name" value="MoPterin_dinucl-bd_dom"/>
</dbReference>
<dbReference type="OrthoDB" id="9759518at2"/>
<feature type="domain" description="4Fe-4S Mo/W bis-MGD-type" evidence="5">
    <location>
        <begin position="71"/>
        <end position="128"/>
    </location>
</feature>
<dbReference type="PANTHER" id="PTHR43742:SF6">
    <property type="entry name" value="OXIDOREDUCTASE YYAE-RELATED"/>
    <property type="match status" value="1"/>
</dbReference>
<dbReference type="InterPro" id="IPR009010">
    <property type="entry name" value="Asp_de-COase-like_dom_sf"/>
</dbReference>
<dbReference type="GO" id="GO:0016491">
    <property type="term" value="F:oxidoreductase activity"/>
    <property type="evidence" value="ECO:0007669"/>
    <property type="project" value="InterPro"/>
</dbReference>
<dbReference type="AlphaFoldDB" id="A0A502FSD1"/>
<organism evidence="6 7">
    <name type="scientific">Muricoccus nepalensis</name>
    <dbReference type="NCBI Taxonomy" id="1854500"/>
    <lineage>
        <taxon>Bacteria</taxon>
        <taxon>Pseudomonadati</taxon>
        <taxon>Pseudomonadota</taxon>
        <taxon>Alphaproteobacteria</taxon>
        <taxon>Acetobacterales</taxon>
        <taxon>Roseomonadaceae</taxon>
        <taxon>Muricoccus</taxon>
    </lineage>
</organism>
<dbReference type="Pfam" id="PF01568">
    <property type="entry name" value="Molydop_binding"/>
    <property type="match status" value="1"/>
</dbReference>
<dbReference type="InterPro" id="IPR006656">
    <property type="entry name" value="Mopterin_OxRdtase"/>
</dbReference>
<keyword evidence="3" id="KW-0408">Iron</keyword>
<keyword evidence="4" id="KW-0411">Iron-sulfur</keyword>
<dbReference type="EMBL" id="RCZP01000022">
    <property type="protein sequence ID" value="TPG52309.1"/>
    <property type="molecule type" value="Genomic_DNA"/>
</dbReference>
<evidence type="ECO:0000256" key="2">
    <source>
        <dbReference type="ARBA" id="ARBA00022723"/>
    </source>
</evidence>
<evidence type="ECO:0000313" key="6">
    <source>
        <dbReference type="EMBL" id="TPG52309.1"/>
    </source>
</evidence>
<dbReference type="PROSITE" id="PS51669">
    <property type="entry name" value="4FE4S_MOW_BIS_MGD"/>
    <property type="match status" value="1"/>
</dbReference>
<evidence type="ECO:0000256" key="3">
    <source>
        <dbReference type="ARBA" id="ARBA00023004"/>
    </source>
</evidence>
<evidence type="ECO:0000259" key="5">
    <source>
        <dbReference type="PROSITE" id="PS51669"/>
    </source>
</evidence>
<sequence length="727" mass="78114">MPDWDWLPTGRHPSIILDGHAEYSSTTAHWSDDTSVGRKAIHARWASWLGGGVARLLRSLYWNLEGRVMTSRTVRGCCPLDCQDSCAWLAHVEDDRVVRVVGAPDHPITRGVLCAKVRDYETRLDAPDRLLHPLLRTGTKGRGLFQRITWDEAVSHIAERYGAIIAHHGAEALLPVNFAGSLGVVQRRALMRLFHALGASRFHGSVCGQSGNALAAEGHALGFDPEEVADSRLVLLWGTNLLTTAPHGWHFIKAARERHGARVICIDPRRTRTAAASDEHVSIRPGSDAVLAAGLAHVALQEGLADLGCAGAAASDFDAFCEQIAPWTPERVAQLCGIGPDTVVRLARELAGARPAVIRVGIAPQQTQHGEALVRLLSALSILGGHPTRRGGGLLIEASPDFHDARVARPDLLPSPTRSFDMARLGETLTNGALSPPIKGLMIWGTNPVVTQPDTARVRQGLSREDLFTVVIEHVPTDTVAFADIVLPSTMQLEHFDVQGAWGHHYISVNHPAVAPQGEAKSHGEILRLLARGMGLTEPALQESDEEIAEAALPVGLELGALKERGWIKCSPVRSTPASKVKLCVGDGVLLPASTPSPGHLQLLTPKGHFFLNTTFADMPRHRHSAVRPTLQMSRGDAEVRGLTDGGLVEVRNTGGAIFVHLAVVDGMHPGVVALPGKWWNMSTARLGSAVNDLTLPAWSPAGQPAYNEIFVEVVSPPPISSSISLE</sequence>
<dbReference type="SUPFAM" id="SSF50692">
    <property type="entry name" value="ADC-like"/>
    <property type="match status" value="1"/>
</dbReference>
<proteinExistence type="inferred from homology"/>
<comment type="caution">
    <text evidence="6">The sequence shown here is derived from an EMBL/GenBank/DDBJ whole genome shotgun (WGS) entry which is preliminary data.</text>
</comment>
<dbReference type="SUPFAM" id="SSF53706">
    <property type="entry name" value="Formate dehydrogenase/DMSO reductase, domains 1-3"/>
    <property type="match status" value="1"/>
</dbReference>
<accession>A0A502FSD1</accession>
<evidence type="ECO:0000313" key="7">
    <source>
        <dbReference type="Proteomes" id="UP000317078"/>
    </source>
</evidence>
<dbReference type="GO" id="GO:0046872">
    <property type="term" value="F:metal ion binding"/>
    <property type="evidence" value="ECO:0007669"/>
    <property type="project" value="UniProtKB-KW"/>
</dbReference>
<name>A0A502FSD1_9PROT</name>